<gene>
    <name evidence="1" type="ORF">SAMN05216564_101407</name>
</gene>
<dbReference type="EMBL" id="FNPC01000001">
    <property type="protein sequence ID" value="SDX77147.1"/>
    <property type="molecule type" value="Genomic_DNA"/>
</dbReference>
<reference evidence="2" key="1">
    <citation type="submission" date="2016-10" db="EMBL/GenBank/DDBJ databases">
        <authorList>
            <person name="Varghese N."/>
            <person name="Submissions S."/>
        </authorList>
    </citation>
    <scope>NUCLEOTIDE SEQUENCE [LARGE SCALE GENOMIC DNA]</scope>
    <source>
        <strain evidence="2">DC30,IBRC 10041,KCTC 4046</strain>
    </source>
</reference>
<dbReference type="AlphaFoldDB" id="A0A1H3EEW0"/>
<dbReference type="Proteomes" id="UP000199079">
    <property type="component" value="Unassembled WGS sequence"/>
</dbReference>
<sequence>MARITSDDESVAAVRTDVVRSGGTRRPCLRLPDDDALARRLESGDAEALGVSDGDVIRLSFDRETRYARVDADSRGRLLRGAFDNRRLARSPGEGENRLLGWLRDHDRAAGDTVLLDVVVSGDAYGLRLPGDRSVYDVDAAPRGSLADIARDLDG</sequence>
<proteinExistence type="predicted"/>
<dbReference type="OrthoDB" id="198318at2157"/>
<evidence type="ECO:0000313" key="2">
    <source>
        <dbReference type="Proteomes" id="UP000199079"/>
    </source>
</evidence>
<evidence type="ECO:0000313" key="1">
    <source>
        <dbReference type="EMBL" id="SDX77147.1"/>
    </source>
</evidence>
<keyword evidence="2" id="KW-1185">Reference proteome</keyword>
<dbReference type="RefSeq" id="WP_021072870.1">
    <property type="nucleotide sequence ID" value="NZ_FNPC01000001.1"/>
</dbReference>
<accession>A0A1H3EEW0</accession>
<name>A0A1H3EEW0_9EURY</name>
<dbReference type="InterPro" id="IPR055536">
    <property type="entry name" value="DUF7112"/>
</dbReference>
<organism evidence="1 2">
    <name type="scientific">Halopenitus persicus</name>
    <dbReference type="NCBI Taxonomy" id="1048396"/>
    <lineage>
        <taxon>Archaea</taxon>
        <taxon>Methanobacteriati</taxon>
        <taxon>Methanobacteriota</taxon>
        <taxon>Stenosarchaea group</taxon>
        <taxon>Halobacteria</taxon>
        <taxon>Halobacteriales</taxon>
        <taxon>Haloferacaceae</taxon>
        <taxon>Halopenitus</taxon>
    </lineage>
</organism>
<dbReference type="Pfam" id="PF23424">
    <property type="entry name" value="DUF7112"/>
    <property type="match status" value="1"/>
</dbReference>
<dbReference type="GeneID" id="43839591"/>
<protein>
    <submittedName>
        <fullName evidence="1">Uncharacterized protein</fullName>
    </submittedName>
</protein>